<accession>A0A845M3V9</accession>
<evidence type="ECO:0000313" key="1">
    <source>
        <dbReference type="EMBL" id="MZR12173.1"/>
    </source>
</evidence>
<name>A0A845M3V9_9RHOB</name>
<reference evidence="1 3" key="1">
    <citation type="submission" date="2019-12" db="EMBL/GenBank/DDBJ databases">
        <title>Maritimibacter sp. nov. sp. isolated from sea sand.</title>
        <authorList>
            <person name="Kim J."/>
            <person name="Jeong S.E."/>
            <person name="Jung H.S."/>
            <person name="Jeon C.O."/>
        </authorList>
    </citation>
    <scope>NUCLEOTIDE SEQUENCE [LARGE SCALE GENOMIC DNA]</scope>
    <source>
        <strain evidence="1 3">DP07</strain>
    </source>
</reference>
<dbReference type="Proteomes" id="UP000467322">
    <property type="component" value="Unassembled WGS sequence"/>
</dbReference>
<gene>
    <name evidence="1" type="ORF">GQE99_03960</name>
    <name evidence="2" type="ORF">GQE99_14640</name>
</gene>
<dbReference type="EMBL" id="WTUX01000017">
    <property type="protein sequence ID" value="MZR14258.1"/>
    <property type="molecule type" value="Genomic_DNA"/>
</dbReference>
<organism evidence="1 3">
    <name type="scientific">Maritimibacter harenae</name>
    <dbReference type="NCBI Taxonomy" id="2606218"/>
    <lineage>
        <taxon>Bacteria</taxon>
        <taxon>Pseudomonadati</taxon>
        <taxon>Pseudomonadota</taxon>
        <taxon>Alphaproteobacteria</taxon>
        <taxon>Rhodobacterales</taxon>
        <taxon>Roseobacteraceae</taxon>
        <taxon>Maritimibacter</taxon>
    </lineage>
</organism>
<proteinExistence type="predicted"/>
<dbReference type="AlphaFoldDB" id="A0A845M3V9"/>
<sequence length="76" mass="7862">NGNMVVGLMGIGFGGTPLGQRIDVIELDDDLSVVDVTEMTLPMQSGRFRALVQGPDGSLYTAMDGAGTIHKLTPGG</sequence>
<evidence type="ECO:0000313" key="3">
    <source>
        <dbReference type="Proteomes" id="UP000467322"/>
    </source>
</evidence>
<protein>
    <submittedName>
        <fullName evidence="1">PQQ-dependent sugar dehydrogenase</fullName>
    </submittedName>
</protein>
<keyword evidence="3" id="KW-1185">Reference proteome</keyword>
<evidence type="ECO:0000313" key="2">
    <source>
        <dbReference type="EMBL" id="MZR14258.1"/>
    </source>
</evidence>
<dbReference type="EMBL" id="WTUX01000006">
    <property type="protein sequence ID" value="MZR12173.1"/>
    <property type="molecule type" value="Genomic_DNA"/>
</dbReference>
<comment type="caution">
    <text evidence="1">The sequence shown here is derived from an EMBL/GenBank/DDBJ whole genome shotgun (WGS) entry which is preliminary data.</text>
</comment>
<feature type="non-terminal residue" evidence="1">
    <location>
        <position position="1"/>
    </location>
</feature>